<dbReference type="RefSeq" id="WP_085084994.1">
    <property type="nucleotide sequence ID" value="NZ_FXAK01000004.1"/>
</dbReference>
<evidence type="ECO:0000313" key="2">
    <source>
        <dbReference type="EMBL" id="SMF42222.1"/>
    </source>
</evidence>
<feature type="domain" description="Spore protein YkvP/CgeB glycosyl transferase-like" evidence="1">
    <location>
        <begin position="241"/>
        <end position="348"/>
    </location>
</feature>
<accession>A0A1X7EXP9</accession>
<dbReference type="STRING" id="286727.SAMN02982917_2112"/>
<evidence type="ECO:0000259" key="1">
    <source>
        <dbReference type="Pfam" id="PF13524"/>
    </source>
</evidence>
<dbReference type="GO" id="GO:0016740">
    <property type="term" value="F:transferase activity"/>
    <property type="evidence" value="ECO:0007669"/>
    <property type="project" value="UniProtKB-KW"/>
</dbReference>
<sequence length="358" mass="39359">MRILQIATYYETYLREFHRVRPHLQERSYAEQLGCLLDDSFGAGHLIAPHLAARGHEAELIVANWVSGQARWARENGLFPPSGAAEAIALCVEQVNRFDPDVLYLLDPITLDAGFVAALKRRPRLVLGWRQANIPDGTDWTGFDLMLSADPVCRKRACELGARSTALYRPGFPDWILPRLSPRNPEVDVVFVGNVTPEHSARLALLEAVARGAEQGRYTAAFHLGNHSGSDLPPAIARISRPPAWGTALYQATRSGRIGLNIHIDITGAAMNMRILETAGCGTLLLTEADPELASLLAPGLEVAAYDRGEDLPERIEALLADRVGLEAMASRGQARVLKDHSMAARAEWFERIVLEHS</sequence>
<proteinExistence type="predicted"/>
<dbReference type="SUPFAM" id="SSF53756">
    <property type="entry name" value="UDP-Glycosyltransferase/glycogen phosphorylase"/>
    <property type="match status" value="1"/>
</dbReference>
<dbReference type="Pfam" id="PF13524">
    <property type="entry name" value="Glyco_trans_1_2"/>
    <property type="match status" value="1"/>
</dbReference>
<dbReference type="AlphaFoldDB" id="A0A1X7EXP9"/>
<gene>
    <name evidence="2" type="ORF">SAMN02982917_2112</name>
</gene>
<dbReference type="Proteomes" id="UP000192936">
    <property type="component" value="Unassembled WGS sequence"/>
</dbReference>
<dbReference type="EMBL" id="FXAK01000004">
    <property type="protein sequence ID" value="SMF42222.1"/>
    <property type="molecule type" value="Genomic_DNA"/>
</dbReference>
<reference evidence="2 3" key="1">
    <citation type="submission" date="2017-04" db="EMBL/GenBank/DDBJ databases">
        <authorList>
            <person name="Afonso C.L."/>
            <person name="Miller P.J."/>
            <person name="Scott M.A."/>
            <person name="Spackman E."/>
            <person name="Goraichik I."/>
            <person name="Dimitrov K.M."/>
            <person name="Suarez D.L."/>
            <person name="Swayne D.E."/>
        </authorList>
    </citation>
    <scope>NUCLEOTIDE SEQUENCE [LARGE SCALE GENOMIC DNA]</scope>
    <source>
        <strain evidence="2 3">A2P</strain>
    </source>
</reference>
<keyword evidence="2" id="KW-0808">Transferase</keyword>
<protein>
    <submittedName>
        <fullName evidence="2">Glycosyl transferases group 1</fullName>
    </submittedName>
</protein>
<dbReference type="OrthoDB" id="7297944at2"/>
<name>A0A1X7EXP9_9PROT</name>
<organism evidence="2 3">
    <name type="scientific">Azospirillum oryzae</name>
    <dbReference type="NCBI Taxonomy" id="286727"/>
    <lineage>
        <taxon>Bacteria</taxon>
        <taxon>Pseudomonadati</taxon>
        <taxon>Pseudomonadota</taxon>
        <taxon>Alphaproteobacteria</taxon>
        <taxon>Rhodospirillales</taxon>
        <taxon>Azospirillaceae</taxon>
        <taxon>Azospirillum</taxon>
    </lineage>
</organism>
<dbReference type="InterPro" id="IPR055259">
    <property type="entry name" value="YkvP/CgeB_Glyco_trans-like"/>
</dbReference>
<evidence type="ECO:0000313" key="3">
    <source>
        <dbReference type="Proteomes" id="UP000192936"/>
    </source>
</evidence>